<reference evidence="2" key="1">
    <citation type="journal article" date="2023" name="G3 (Bethesda)">
        <title>Genome assembly and association tests identify interacting loci associated with vigor, precocity, and sex in interspecific pistachio rootstocks.</title>
        <authorList>
            <person name="Palmer W."/>
            <person name="Jacygrad E."/>
            <person name="Sagayaradj S."/>
            <person name="Cavanaugh K."/>
            <person name="Han R."/>
            <person name="Bertier L."/>
            <person name="Beede B."/>
            <person name="Kafkas S."/>
            <person name="Golino D."/>
            <person name="Preece J."/>
            <person name="Michelmore R."/>
        </authorList>
    </citation>
    <scope>NUCLEOTIDE SEQUENCE [LARGE SCALE GENOMIC DNA]</scope>
</reference>
<evidence type="ECO:0000313" key="1">
    <source>
        <dbReference type="EMBL" id="KAJ0038314.1"/>
    </source>
</evidence>
<accession>A0ACC0YJ77</accession>
<proteinExistence type="predicted"/>
<gene>
    <name evidence="1" type="ORF">Pint_22760</name>
</gene>
<dbReference type="EMBL" id="CM047741">
    <property type="protein sequence ID" value="KAJ0038314.1"/>
    <property type="molecule type" value="Genomic_DNA"/>
</dbReference>
<name>A0ACC0YJ77_9ROSI</name>
<dbReference type="Proteomes" id="UP001163603">
    <property type="component" value="Chromosome 6"/>
</dbReference>
<evidence type="ECO:0000313" key="2">
    <source>
        <dbReference type="Proteomes" id="UP001163603"/>
    </source>
</evidence>
<organism evidence="1 2">
    <name type="scientific">Pistacia integerrima</name>
    <dbReference type="NCBI Taxonomy" id="434235"/>
    <lineage>
        <taxon>Eukaryota</taxon>
        <taxon>Viridiplantae</taxon>
        <taxon>Streptophyta</taxon>
        <taxon>Embryophyta</taxon>
        <taxon>Tracheophyta</taxon>
        <taxon>Spermatophyta</taxon>
        <taxon>Magnoliopsida</taxon>
        <taxon>eudicotyledons</taxon>
        <taxon>Gunneridae</taxon>
        <taxon>Pentapetalae</taxon>
        <taxon>rosids</taxon>
        <taxon>malvids</taxon>
        <taxon>Sapindales</taxon>
        <taxon>Anacardiaceae</taxon>
        <taxon>Pistacia</taxon>
    </lineage>
</organism>
<keyword evidence="2" id="KW-1185">Reference proteome</keyword>
<sequence length="674" mass="78825">MGTKKFFTLTTHLDFVHTCFIREFLRGDMVSSVDSFRVFVSKFLLFVFGSVVTYIFSFRRSGSNHQIDSYCCRDSKIDEFVGEENGFQVPKEDRINESDEVNDNSVFMETSKYEFFSGKHFSGFLEEPKNLVFSVQEFYTGGSSDSTNTDNGIFVTEEEVLIKQEETFTDDEERVFTEYKFMHNYDSLSKVAYNFEDKSLPVDSELDTTDSSDVCDSTESVEAKFEEKVENIESMMAKATFIMDNQTIYSDDDYIELKLESQNSSLLDEDMYSIQDLMEADNKNEEEDLVHKETEPVDHSASISEEPQLHNLCSLDEEILFREDLNESEDNQEEEDGSVEFEEPSYERKGFISDYDADDDEDDLEFSKEHEDIIEQLRMELRKARTGGLATIMEEAESESQSPKMVEELKPLKIDKKLEHKDRMVEIHKFYKSYLNKMRKLDVLNCQTMHTVGLLQLKEPCQLMKTQKSAVPAIKSLLSQNLWCYKPQRSESNSTLKFIGELHRDFELVYVGQLCLSWEILHWQYRKVFELLEYDCQQLRQYNQVADEFQIFQVLLQRFVENEPFQGHPRVQNYVESRRAYCNLLQVPVIKGEYISLDDNLKDKKGRGRDEEDTITSAMLTEIIKESIRVFWEFLRADKCEADVTLNSPELQDSIDSELLIDIRTDFQKVCFDN</sequence>
<protein>
    <submittedName>
        <fullName evidence="1">Uncharacterized protein</fullName>
    </submittedName>
</protein>
<comment type="caution">
    <text evidence="1">The sequence shown here is derived from an EMBL/GenBank/DDBJ whole genome shotgun (WGS) entry which is preliminary data.</text>
</comment>